<name>A0A2N4UAH6_9BURK</name>
<organism evidence="1 2">
    <name type="scientific">Pollutimonas nitritireducens</name>
    <dbReference type="NCBI Taxonomy" id="2045209"/>
    <lineage>
        <taxon>Bacteria</taxon>
        <taxon>Pseudomonadati</taxon>
        <taxon>Pseudomonadota</taxon>
        <taxon>Betaproteobacteria</taxon>
        <taxon>Burkholderiales</taxon>
        <taxon>Alcaligenaceae</taxon>
        <taxon>Pollutimonas</taxon>
    </lineage>
</organism>
<dbReference type="Gene3D" id="6.20.450.20">
    <property type="match status" value="1"/>
</dbReference>
<accession>A0A2N4UAH6</accession>
<keyword evidence="2" id="KW-1185">Reference proteome</keyword>
<dbReference type="Proteomes" id="UP000234328">
    <property type="component" value="Unassembled WGS sequence"/>
</dbReference>
<comment type="caution">
    <text evidence="1">The sequence shown here is derived from an EMBL/GenBank/DDBJ whole genome shotgun (WGS) entry which is preliminary data.</text>
</comment>
<proteinExistence type="predicted"/>
<protein>
    <recommendedName>
        <fullName evidence="3">Prevent host death protein, Phd antitoxin</fullName>
    </recommendedName>
</protein>
<dbReference type="OrthoDB" id="1666683at2"/>
<evidence type="ECO:0008006" key="3">
    <source>
        <dbReference type="Google" id="ProtNLM"/>
    </source>
</evidence>
<evidence type="ECO:0000313" key="1">
    <source>
        <dbReference type="EMBL" id="PLC52009.1"/>
    </source>
</evidence>
<gene>
    <name evidence="1" type="ORF">CR155_20395</name>
</gene>
<dbReference type="EMBL" id="PDNV01000023">
    <property type="protein sequence ID" value="PLC52009.1"/>
    <property type="molecule type" value="Genomic_DNA"/>
</dbReference>
<dbReference type="AlphaFoldDB" id="A0A2N4UAH6"/>
<sequence length="157" mass="17173">MNQTIDTATARRMAEAGTIRGVSIIGQPGGWSVMLKTGMLEKPLGGQKTDKPRTWRSLDTLTEYLRKDLSIVRIDGVDATHHSSADVHRPGRPDAAARMKRAHEAAAHDAWFRAQVDAGIKEADDPATQWISNEDAEASMEKLLTRLEAEGKGRGTN</sequence>
<dbReference type="RefSeq" id="WP_102071890.1">
    <property type="nucleotide sequence ID" value="NZ_PDNV01000023.1"/>
</dbReference>
<reference evidence="1 2" key="1">
    <citation type="submission" date="2017-10" db="EMBL/GenBank/DDBJ databases">
        <title>Two draft genome sequences of Pusillimonas sp. strains isolated from a nitrate- and radionuclide-contaminated groundwater in Russia.</title>
        <authorList>
            <person name="Grouzdev D.S."/>
            <person name="Tourova T.P."/>
            <person name="Goeva M.A."/>
            <person name="Babich T.L."/>
            <person name="Sokolova D.S."/>
            <person name="Abdullin R."/>
            <person name="Poltaraus A.B."/>
            <person name="Toshchakov S.V."/>
            <person name="Nazina T.N."/>
        </authorList>
    </citation>
    <scope>NUCLEOTIDE SEQUENCE [LARGE SCALE GENOMIC DNA]</scope>
    <source>
        <strain evidence="1 2">JR1/69-2-13</strain>
    </source>
</reference>
<evidence type="ECO:0000313" key="2">
    <source>
        <dbReference type="Proteomes" id="UP000234328"/>
    </source>
</evidence>